<evidence type="ECO:0000256" key="1">
    <source>
        <dbReference type="ARBA" id="ARBA00012344"/>
    </source>
</evidence>
<dbReference type="PANTHER" id="PTHR12192:SF2">
    <property type="entry name" value="GLUTATHIONE-SPECIFIC GAMMA-GLUTAMYLCYCLOTRANSFERASE 2"/>
    <property type="match status" value="1"/>
</dbReference>
<dbReference type="GO" id="GO:0061928">
    <property type="term" value="F:glutathione specific gamma-glutamylcyclotransferase activity"/>
    <property type="evidence" value="ECO:0007669"/>
    <property type="project" value="UniProtKB-EC"/>
</dbReference>
<dbReference type="GO" id="GO:0005737">
    <property type="term" value="C:cytoplasm"/>
    <property type="evidence" value="ECO:0007669"/>
    <property type="project" value="TreeGrafter"/>
</dbReference>
<dbReference type="GO" id="GO:0016740">
    <property type="term" value="F:transferase activity"/>
    <property type="evidence" value="ECO:0007669"/>
    <property type="project" value="UniProtKB-KW"/>
</dbReference>
<dbReference type="Gene3D" id="3.10.490.10">
    <property type="entry name" value="Gamma-glutamyl cyclotransferase-like"/>
    <property type="match status" value="1"/>
</dbReference>
<dbReference type="CDD" id="cd06661">
    <property type="entry name" value="GGCT_like"/>
    <property type="match status" value="1"/>
</dbReference>
<evidence type="ECO:0000313" key="4">
    <source>
        <dbReference type="Proteomes" id="UP000238350"/>
    </source>
</evidence>
<reference evidence="3 4" key="1">
    <citation type="submission" date="2017-04" db="EMBL/GenBank/DDBJ databases">
        <title>Genome sequencing of [Candida] sorbophila.</title>
        <authorList>
            <person name="Ahn J.O."/>
        </authorList>
    </citation>
    <scope>NUCLEOTIDE SEQUENCE [LARGE SCALE GENOMIC DNA]</scope>
    <source>
        <strain evidence="3 4">DS02</strain>
    </source>
</reference>
<keyword evidence="2" id="KW-0456">Lyase</keyword>
<protein>
    <recommendedName>
        <fullName evidence="1">glutathione-specific gamma-glutamylcyclotransferase</fullName>
        <ecNumber evidence="1">4.3.2.7</ecNumber>
    </recommendedName>
</protein>
<organism evidence="3 4">
    <name type="scientific">Wickerhamiella sorbophila</name>
    <dbReference type="NCBI Taxonomy" id="45607"/>
    <lineage>
        <taxon>Eukaryota</taxon>
        <taxon>Fungi</taxon>
        <taxon>Dikarya</taxon>
        <taxon>Ascomycota</taxon>
        <taxon>Saccharomycotina</taxon>
        <taxon>Dipodascomycetes</taxon>
        <taxon>Dipodascales</taxon>
        <taxon>Trichomonascaceae</taxon>
        <taxon>Wickerhamiella</taxon>
    </lineage>
</organism>
<dbReference type="STRING" id="45607.A0A2T0FDZ0"/>
<dbReference type="Proteomes" id="UP000238350">
    <property type="component" value="Unassembled WGS sequence"/>
</dbReference>
<dbReference type="GeneID" id="36514593"/>
<dbReference type="RefSeq" id="XP_024663170.1">
    <property type="nucleotide sequence ID" value="XM_024807402.1"/>
</dbReference>
<proteinExistence type="predicted"/>
<gene>
    <name evidence="3" type="ORF">B9G98_00844</name>
</gene>
<comment type="caution">
    <text evidence="3">The sequence shown here is derived from an EMBL/GenBank/DDBJ whole genome shotgun (WGS) entry which is preliminary data.</text>
</comment>
<dbReference type="InterPro" id="IPR036568">
    <property type="entry name" value="GGCT-like_sf"/>
</dbReference>
<accession>A0A2T0FDZ0</accession>
<sequence length="193" mass="21897">MPYWVFGYGSLIWKPPPHAVERVPGYIVGAVRRFWQSSNDHRGTPENPGRVVTLVSLEYWQSLHDPHPYGHDDVVWGVAYRIDPAKEEEVKELLDYREKNGYVDIDIEFHPASEAPAFSTKVYIGTPDNEAFVGPQDPEELAAHIVRSHGPSGPNIEYLYHLGVALDELHTDAKDPHIADLITRAKRIESEIH</sequence>
<dbReference type="GO" id="GO:0006751">
    <property type="term" value="P:glutathione catabolic process"/>
    <property type="evidence" value="ECO:0007669"/>
    <property type="project" value="InterPro"/>
</dbReference>
<dbReference type="AlphaFoldDB" id="A0A2T0FDZ0"/>
<dbReference type="EMBL" id="NDIQ01000001">
    <property type="protein sequence ID" value="PRT53224.1"/>
    <property type="molecule type" value="Genomic_DNA"/>
</dbReference>
<keyword evidence="3" id="KW-0808">Transferase</keyword>
<dbReference type="EC" id="4.3.2.7" evidence="1"/>
<dbReference type="SUPFAM" id="SSF110857">
    <property type="entry name" value="Gamma-glutamyl cyclotransferase-like"/>
    <property type="match status" value="1"/>
</dbReference>
<keyword evidence="4" id="KW-1185">Reference proteome</keyword>
<dbReference type="InterPro" id="IPR006840">
    <property type="entry name" value="ChaC"/>
</dbReference>
<name>A0A2T0FDZ0_9ASCO</name>
<dbReference type="InterPro" id="IPR013024">
    <property type="entry name" value="GGCT-like"/>
</dbReference>
<dbReference type="PANTHER" id="PTHR12192">
    <property type="entry name" value="CATION TRANSPORT PROTEIN CHAC-RELATED"/>
    <property type="match status" value="1"/>
</dbReference>
<evidence type="ECO:0000313" key="3">
    <source>
        <dbReference type="EMBL" id="PRT53224.1"/>
    </source>
</evidence>
<evidence type="ECO:0000256" key="2">
    <source>
        <dbReference type="ARBA" id="ARBA00023239"/>
    </source>
</evidence>
<dbReference type="OrthoDB" id="1933483at2759"/>
<dbReference type="Pfam" id="PF04752">
    <property type="entry name" value="ChaC"/>
    <property type="match status" value="1"/>
</dbReference>